<dbReference type="GO" id="GO:0005763">
    <property type="term" value="C:mitochondrial small ribosomal subunit"/>
    <property type="evidence" value="ECO:0007669"/>
    <property type="project" value="TreeGrafter"/>
</dbReference>
<organism evidence="3 4">
    <name type="scientific">Varroa destructor</name>
    <name type="common">Honeybee mite</name>
    <dbReference type="NCBI Taxonomy" id="109461"/>
    <lineage>
        <taxon>Eukaryota</taxon>
        <taxon>Metazoa</taxon>
        <taxon>Ecdysozoa</taxon>
        <taxon>Arthropoda</taxon>
        <taxon>Chelicerata</taxon>
        <taxon>Arachnida</taxon>
        <taxon>Acari</taxon>
        <taxon>Parasitiformes</taxon>
        <taxon>Mesostigmata</taxon>
        <taxon>Gamasina</taxon>
        <taxon>Dermanyssoidea</taxon>
        <taxon>Varroidae</taxon>
        <taxon>Varroa</taxon>
    </lineage>
</organism>
<dbReference type="GO" id="GO:0032543">
    <property type="term" value="P:mitochondrial translation"/>
    <property type="evidence" value="ECO:0007669"/>
    <property type="project" value="TreeGrafter"/>
</dbReference>
<evidence type="ECO:0000256" key="2">
    <source>
        <dbReference type="ARBA" id="ARBA00023274"/>
    </source>
</evidence>
<proteinExistence type="predicted"/>
<keyword evidence="4" id="KW-1185">Reference proteome</keyword>
<sequence>MTLTRVVSVERATAGLLRANFPFCSLMVGIVRKNNGANGTYQFAAAIHKSAVCALKKIVHREENGVTVIEGTFVDSPHKEKLLRPAASAIETETRSCPLCSLGIHDVKHTDVLIISQFMDRKGNILPQKVTGLCFRQHKLISLRLYEAQRCGLIPSEVHKPNERWQELNNYFGITKTKVDFGKPKIDIRDFLKKPSNKKVWE</sequence>
<dbReference type="CTD" id="55168"/>
<dbReference type="AlphaFoldDB" id="A0A7M7M9A0"/>
<dbReference type="Gene3D" id="4.10.640.10">
    <property type="entry name" value="Ribosomal protein S18"/>
    <property type="match status" value="1"/>
</dbReference>
<dbReference type="SUPFAM" id="SSF46911">
    <property type="entry name" value="Ribosomal protein S18"/>
    <property type="match status" value="1"/>
</dbReference>
<dbReference type="InterPro" id="IPR036870">
    <property type="entry name" value="Ribosomal_bS18_sf"/>
</dbReference>
<dbReference type="Proteomes" id="UP000594260">
    <property type="component" value="Unplaced"/>
</dbReference>
<dbReference type="GeneID" id="111249540"/>
<dbReference type="FunCoup" id="A0A7M7M9A0">
    <property type="interactions" value="204"/>
</dbReference>
<dbReference type="RefSeq" id="XP_022659279.1">
    <property type="nucleotide sequence ID" value="XM_022803544.1"/>
</dbReference>
<dbReference type="KEGG" id="vde:111249540"/>
<dbReference type="PANTHER" id="PTHR13479">
    <property type="entry name" value="30S RIBOSOMAL PROTEIN S18"/>
    <property type="match status" value="1"/>
</dbReference>
<protein>
    <recommendedName>
        <fullName evidence="5">Mitochondrial ribosomal protein S18A</fullName>
    </recommendedName>
</protein>
<keyword evidence="1" id="KW-0689">Ribosomal protein</keyword>
<dbReference type="OMA" id="WDERTID"/>
<evidence type="ECO:0000256" key="1">
    <source>
        <dbReference type="ARBA" id="ARBA00022980"/>
    </source>
</evidence>
<evidence type="ECO:0000313" key="4">
    <source>
        <dbReference type="Proteomes" id="UP000594260"/>
    </source>
</evidence>
<reference evidence="3" key="1">
    <citation type="submission" date="2021-01" db="UniProtKB">
        <authorList>
            <consortium name="EnsemblMetazoa"/>
        </authorList>
    </citation>
    <scope>IDENTIFICATION</scope>
</reference>
<dbReference type="EnsemblMetazoa" id="XM_022803544">
    <property type="protein sequence ID" value="XP_022659279"/>
    <property type="gene ID" value="LOC111249540"/>
</dbReference>
<keyword evidence="2" id="KW-0687">Ribonucleoprotein</keyword>
<evidence type="ECO:0000313" key="3">
    <source>
        <dbReference type="EnsemblMetazoa" id="XP_022659279"/>
    </source>
</evidence>
<dbReference type="Pfam" id="PF01084">
    <property type="entry name" value="Ribosomal_S18"/>
    <property type="match status" value="1"/>
</dbReference>
<dbReference type="PANTHER" id="PTHR13479:SF66">
    <property type="entry name" value="LARGE RIBOSOMAL SUBUNIT PROTEIN ML66"/>
    <property type="match status" value="1"/>
</dbReference>
<evidence type="ECO:0008006" key="5">
    <source>
        <dbReference type="Google" id="ProtNLM"/>
    </source>
</evidence>
<dbReference type="InParanoid" id="A0A7M7M9A0"/>
<dbReference type="GO" id="GO:0070181">
    <property type="term" value="F:small ribosomal subunit rRNA binding"/>
    <property type="evidence" value="ECO:0007669"/>
    <property type="project" value="TreeGrafter"/>
</dbReference>
<accession>A0A7M7M9A0</accession>
<dbReference type="OrthoDB" id="10054543at2759"/>
<name>A0A7M7M9A0_VARDE</name>
<dbReference type="GO" id="GO:0003735">
    <property type="term" value="F:structural constituent of ribosome"/>
    <property type="evidence" value="ECO:0007669"/>
    <property type="project" value="InterPro"/>
</dbReference>
<dbReference type="InterPro" id="IPR001648">
    <property type="entry name" value="Ribosomal_bS18"/>
</dbReference>